<feature type="transmembrane region" description="Helical" evidence="7">
    <location>
        <begin position="79"/>
        <end position="99"/>
    </location>
</feature>
<feature type="transmembrane region" description="Helical" evidence="7">
    <location>
        <begin position="111"/>
        <end position="129"/>
    </location>
</feature>
<keyword evidence="5 7" id="KW-1133">Transmembrane helix</keyword>
<evidence type="ECO:0000256" key="7">
    <source>
        <dbReference type="SAM" id="Phobius"/>
    </source>
</evidence>
<feature type="transmembrane region" description="Helical" evidence="7">
    <location>
        <begin position="194"/>
        <end position="214"/>
    </location>
</feature>
<sequence length="321" mass="34935">MKSIFENKWGVMGLATLCTLLWGSAFPVLKIGFSELQIAAGDTSAQIVFAGIRFLLAGLIILGFLLMKNPQQVKVKKEQIPILVVFGISQTAVQYYFFYVGLSKVSGMQGSILNSSGIFLAIILAHFFYQNDKLNWQKSIGILVGFAGIIVANWGQELQFQFHITGEGFMILAGVTTAITTIMTKQLAIGIHPITLTGWQLTIGAIVLLIIGVPQLSQGAIVFTPFGWGLILYAALLSAVAFTLWTAILKYNKAGEISIYNFLTPLFGATLSAFFIPGEKFNLFILAALALVTFGIIIVNYRGKREAVFTKETAVHHGVGK</sequence>
<dbReference type="SUPFAM" id="SSF103481">
    <property type="entry name" value="Multidrug resistance efflux transporter EmrE"/>
    <property type="match status" value="2"/>
</dbReference>
<evidence type="ECO:0000256" key="4">
    <source>
        <dbReference type="ARBA" id="ARBA00022692"/>
    </source>
</evidence>
<keyword evidence="3" id="KW-1003">Cell membrane</keyword>
<feature type="transmembrane region" description="Helical" evidence="7">
    <location>
        <begin position="46"/>
        <end position="67"/>
    </location>
</feature>
<dbReference type="Proteomes" id="UP001231362">
    <property type="component" value="Unassembled WGS sequence"/>
</dbReference>
<dbReference type="RefSeq" id="WP_307150305.1">
    <property type="nucleotide sequence ID" value="NZ_JAUSTU010000008.1"/>
</dbReference>
<accession>A0ABT9V4B1</accession>
<dbReference type="PANTHER" id="PTHR32322">
    <property type="entry name" value="INNER MEMBRANE TRANSPORTER"/>
    <property type="match status" value="1"/>
</dbReference>
<feature type="domain" description="EamA" evidence="8">
    <location>
        <begin position="166"/>
        <end position="300"/>
    </location>
</feature>
<gene>
    <name evidence="9" type="ORF">J2S07_002085</name>
</gene>
<comment type="subcellular location">
    <subcellularLocation>
        <location evidence="1">Cell membrane</location>
        <topology evidence="1">Multi-pass membrane protein</topology>
    </subcellularLocation>
</comment>
<keyword evidence="6 7" id="KW-0472">Membrane</keyword>
<evidence type="ECO:0000313" key="10">
    <source>
        <dbReference type="Proteomes" id="UP001231362"/>
    </source>
</evidence>
<proteinExistence type="inferred from homology"/>
<evidence type="ECO:0000256" key="3">
    <source>
        <dbReference type="ARBA" id="ARBA00022475"/>
    </source>
</evidence>
<feature type="transmembrane region" description="Helical" evidence="7">
    <location>
        <begin position="283"/>
        <end position="301"/>
    </location>
</feature>
<evidence type="ECO:0000256" key="2">
    <source>
        <dbReference type="ARBA" id="ARBA00007362"/>
    </source>
</evidence>
<dbReference type="PANTHER" id="PTHR32322:SF18">
    <property type="entry name" value="S-ADENOSYLMETHIONINE_S-ADENOSYLHOMOCYSTEINE TRANSPORTER"/>
    <property type="match status" value="1"/>
</dbReference>
<evidence type="ECO:0000256" key="6">
    <source>
        <dbReference type="ARBA" id="ARBA00023136"/>
    </source>
</evidence>
<reference evidence="9 10" key="1">
    <citation type="submission" date="2023-07" db="EMBL/GenBank/DDBJ databases">
        <title>Genomic Encyclopedia of Type Strains, Phase IV (KMG-IV): sequencing the most valuable type-strain genomes for metagenomic binning, comparative biology and taxonomic classification.</title>
        <authorList>
            <person name="Goeker M."/>
        </authorList>
    </citation>
    <scope>NUCLEOTIDE SEQUENCE [LARGE SCALE GENOMIC DNA]</scope>
    <source>
        <strain evidence="9 10">DSM 23948</strain>
    </source>
</reference>
<feature type="transmembrane region" description="Helical" evidence="7">
    <location>
        <begin position="259"/>
        <end position="277"/>
    </location>
</feature>
<dbReference type="EMBL" id="JAUSTU010000008">
    <property type="protein sequence ID" value="MDQ0155780.1"/>
    <property type="molecule type" value="Genomic_DNA"/>
</dbReference>
<comment type="similarity">
    <text evidence="2">Belongs to the EamA transporter family.</text>
</comment>
<protein>
    <submittedName>
        <fullName evidence="9">Drug/metabolite transporter (DMT)-like permease</fullName>
    </submittedName>
</protein>
<dbReference type="Pfam" id="PF00892">
    <property type="entry name" value="EamA"/>
    <property type="match status" value="2"/>
</dbReference>
<feature type="transmembrane region" description="Helical" evidence="7">
    <location>
        <begin position="136"/>
        <end position="154"/>
    </location>
</feature>
<dbReference type="InterPro" id="IPR037185">
    <property type="entry name" value="EmrE-like"/>
</dbReference>
<feature type="domain" description="EamA" evidence="8">
    <location>
        <begin position="14"/>
        <end position="153"/>
    </location>
</feature>
<comment type="caution">
    <text evidence="9">The sequence shown here is derived from an EMBL/GenBank/DDBJ whole genome shotgun (WGS) entry which is preliminary data.</text>
</comment>
<feature type="transmembrane region" description="Helical" evidence="7">
    <location>
        <begin position="160"/>
        <end position="182"/>
    </location>
</feature>
<evidence type="ECO:0000259" key="8">
    <source>
        <dbReference type="Pfam" id="PF00892"/>
    </source>
</evidence>
<evidence type="ECO:0000313" key="9">
    <source>
        <dbReference type="EMBL" id="MDQ0155780.1"/>
    </source>
</evidence>
<evidence type="ECO:0000256" key="5">
    <source>
        <dbReference type="ARBA" id="ARBA00022989"/>
    </source>
</evidence>
<dbReference type="InterPro" id="IPR050638">
    <property type="entry name" value="AA-Vitamin_Transporters"/>
</dbReference>
<feature type="transmembrane region" description="Helical" evidence="7">
    <location>
        <begin position="226"/>
        <end position="247"/>
    </location>
</feature>
<name>A0ABT9V4B1_9BACL</name>
<organism evidence="9 10">
    <name type="scientific">Anoxybacillus andreesenii</name>
    <dbReference type="NCBI Taxonomy" id="1325932"/>
    <lineage>
        <taxon>Bacteria</taxon>
        <taxon>Bacillati</taxon>
        <taxon>Bacillota</taxon>
        <taxon>Bacilli</taxon>
        <taxon>Bacillales</taxon>
        <taxon>Anoxybacillaceae</taxon>
        <taxon>Anoxybacillus</taxon>
    </lineage>
</organism>
<evidence type="ECO:0000256" key="1">
    <source>
        <dbReference type="ARBA" id="ARBA00004651"/>
    </source>
</evidence>
<keyword evidence="10" id="KW-1185">Reference proteome</keyword>
<keyword evidence="4 7" id="KW-0812">Transmembrane</keyword>
<dbReference type="InterPro" id="IPR000620">
    <property type="entry name" value="EamA_dom"/>
</dbReference>